<evidence type="ECO:0000313" key="4">
    <source>
        <dbReference type="Proteomes" id="UP000292003"/>
    </source>
</evidence>
<sequence>MSRDPFVDAVRAVAMTGVVAGHWLVTAVVVVPGGLDVDSPLRHHPQLVPLSWLLQTLGLFFFAGGFGAAVSRGRSGESYGRWFGTRLRRLAVAVAVVLAAWAAVLGIGAAAGMPGDTVSTAAGLVTSPLWFLAVYLVLLAATGPLRRLHAACGVWAAAIPAALTVAAELGPDWAGQATVVLAWWVPWQLGVAAAEGWRPGRVAGFSLAACGAAVFAGLVLLAGFPASAVGGTGEPRSNLAPPSPAVVALALAQLGVVLLAAPALRGLPARAVGWINRRALPIFLLHQSALVAVTLLAAAVAVLPGLHTVPDTGAWVALRLAWLPVFAAVLWLLLGGLSRVLRST</sequence>
<feature type="transmembrane region" description="Helical" evidence="1">
    <location>
        <begin position="205"/>
        <end position="226"/>
    </location>
</feature>
<keyword evidence="4" id="KW-1185">Reference proteome</keyword>
<evidence type="ECO:0000259" key="2">
    <source>
        <dbReference type="Pfam" id="PF01757"/>
    </source>
</evidence>
<keyword evidence="3" id="KW-0808">Transferase</keyword>
<organism evidence="3 4">
    <name type="scientific">Amycolatopsis suaedae</name>
    <dbReference type="NCBI Taxonomy" id="2510978"/>
    <lineage>
        <taxon>Bacteria</taxon>
        <taxon>Bacillati</taxon>
        <taxon>Actinomycetota</taxon>
        <taxon>Actinomycetes</taxon>
        <taxon>Pseudonocardiales</taxon>
        <taxon>Pseudonocardiaceae</taxon>
        <taxon>Amycolatopsis</taxon>
    </lineage>
</organism>
<feature type="transmembrane region" description="Helical" evidence="1">
    <location>
        <begin position="279"/>
        <end position="302"/>
    </location>
</feature>
<dbReference type="AlphaFoldDB" id="A0A4Q7JFK2"/>
<dbReference type="Proteomes" id="UP000292003">
    <property type="component" value="Unassembled WGS sequence"/>
</dbReference>
<keyword evidence="3" id="KW-0012">Acyltransferase</keyword>
<gene>
    <name evidence="3" type="ORF">EWH70_00770</name>
</gene>
<keyword evidence="1" id="KW-0812">Transmembrane</keyword>
<dbReference type="InterPro" id="IPR002656">
    <property type="entry name" value="Acyl_transf_3_dom"/>
</dbReference>
<feature type="transmembrane region" description="Helical" evidence="1">
    <location>
        <begin position="12"/>
        <end position="32"/>
    </location>
</feature>
<evidence type="ECO:0000313" key="3">
    <source>
        <dbReference type="EMBL" id="RZQ65663.1"/>
    </source>
</evidence>
<comment type="caution">
    <text evidence="3">The sequence shown here is derived from an EMBL/GenBank/DDBJ whole genome shotgun (WGS) entry which is preliminary data.</text>
</comment>
<dbReference type="OrthoDB" id="8206682at2"/>
<accession>A0A4Q7JFK2</accession>
<feature type="transmembrane region" description="Helical" evidence="1">
    <location>
        <begin position="246"/>
        <end position="267"/>
    </location>
</feature>
<name>A0A4Q7JFK2_9PSEU</name>
<dbReference type="EMBL" id="SFCC01000001">
    <property type="protein sequence ID" value="RZQ65663.1"/>
    <property type="molecule type" value="Genomic_DNA"/>
</dbReference>
<proteinExistence type="predicted"/>
<feature type="transmembrane region" description="Helical" evidence="1">
    <location>
        <begin position="90"/>
        <end position="112"/>
    </location>
</feature>
<evidence type="ECO:0000256" key="1">
    <source>
        <dbReference type="SAM" id="Phobius"/>
    </source>
</evidence>
<dbReference type="Pfam" id="PF01757">
    <property type="entry name" value="Acyl_transf_3"/>
    <property type="match status" value="1"/>
</dbReference>
<feature type="domain" description="Acyltransferase 3" evidence="2">
    <location>
        <begin position="5"/>
        <end position="331"/>
    </location>
</feature>
<feature type="transmembrane region" description="Helical" evidence="1">
    <location>
        <begin position="118"/>
        <end position="141"/>
    </location>
</feature>
<dbReference type="RefSeq" id="WP_130473233.1">
    <property type="nucleotide sequence ID" value="NZ_SFCC01000001.1"/>
</dbReference>
<keyword evidence="1" id="KW-0472">Membrane</keyword>
<reference evidence="3 4" key="1">
    <citation type="submission" date="2019-02" db="EMBL/GenBank/DDBJ databases">
        <title>Draft genome sequence of Amycolatopsis sp. 8-3EHSu isolated from roots of Suaeda maritima.</title>
        <authorList>
            <person name="Duangmal K."/>
            <person name="Chantavorakit T."/>
        </authorList>
    </citation>
    <scope>NUCLEOTIDE SEQUENCE [LARGE SCALE GENOMIC DNA]</scope>
    <source>
        <strain evidence="3 4">8-3EHSu</strain>
    </source>
</reference>
<feature type="transmembrane region" description="Helical" evidence="1">
    <location>
        <begin position="52"/>
        <end position="70"/>
    </location>
</feature>
<dbReference type="GO" id="GO:0016747">
    <property type="term" value="F:acyltransferase activity, transferring groups other than amino-acyl groups"/>
    <property type="evidence" value="ECO:0007669"/>
    <property type="project" value="InterPro"/>
</dbReference>
<feature type="transmembrane region" description="Helical" evidence="1">
    <location>
        <begin position="314"/>
        <end position="334"/>
    </location>
</feature>
<protein>
    <submittedName>
        <fullName evidence="3">Acyltransferase</fullName>
    </submittedName>
</protein>
<keyword evidence="1" id="KW-1133">Transmembrane helix</keyword>